<gene>
    <name evidence="1" type="ORF">BCR35DRAFT_311524</name>
</gene>
<organism evidence="1 2">
    <name type="scientific">Leucosporidium creatinivorum</name>
    <dbReference type="NCBI Taxonomy" id="106004"/>
    <lineage>
        <taxon>Eukaryota</taxon>
        <taxon>Fungi</taxon>
        <taxon>Dikarya</taxon>
        <taxon>Basidiomycota</taxon>
        <taxon>Pucciniomycotina</taxon>
        <taxon>Microbotryomycetes</taxon>
        <taxon>Leucosporidiales</taxon>
        <taxon>Leucosporidium</taxon>
    </lineage>
</organism>
<name>A0A1Y2BUK2_9BASI</name>
<sequence>MSAFDEAPTDSCSITSLPLEILSQIFADYLALVPEEQQRARIALSTVCKLWRTASEVETAFNVNDGATASRLLAELQQRSATSVRSLGVKWSERAPMLNTSGLTPSNVSDRLAESTSLAEQARETSKVQAAALLNLCAGTLVALDLGLVEHNTGPVQLQGLSGSPIDSRIVQALKNLDNLQSCRLQVLNPGRLNLSEGDMLALLRSWTNLQRLNLADMHVYELRPLRPPPPGAAFQASTTPAPSTALPALRHLTMSINSLPRFSFVPFNLLKSLLLSSAHSLRTLHIPRIYSSLNRLLLLEALTPLAPQLVDFECTDVRQEELSTYLDQLVPLLTSARHLKIGPLGFSQSTIFQSLRDGLPLLQSCTIDVRDLDLVIPVEAIGAFLDEAGVGAGHGRRLEKLVFVQKMETAYITWSEEEKRVIAYRGRRAGVEVVWDRKKYM</sequence>
<accession>A0A1Y2BUK2</accession>
<protein>
    <submittedName>
        <fullName evidence="1">Uncharacterized protein</fullName>
    </submittedName>
</protein>
<comment type="caution">
    <text evidence="1">The sequence shown here is derived from an EMBL/GenBank/DDBJ whole genome shotgun (WGS) entry which is preliminary data.</text>
</comment>
<dbReference type="EMBL" id="MCGR01000155">
    <property type="protein sequence ID" value="ORY38317.1"/>
    <property type="molecule type" value="Genomic_DNA"/>
</dbReference>
<dbReference type="InParanoid" id="A0A1Y2BUK2"/>
<reference evidence="1 2" key="1">
    <citation type="submission" date="2016-07" db="EMBL/GenBank/DDBJ databases">
        <title>Pervasive Adenine N6-methylation of Active Genes in Fungi.</title>
        <authorList>
            <consortium name="DOE Joint Genome Institute"/>
            <person name="Mondo S.J."/>
            <person name="Dannebaum R.O."/>
            <person name="Kuo R.C."/>
            <person name="Labutti K."/>
            <person name="Haridas S."/>
            <person name="Kuo A."/>
            <person name="Salamov A."/>
            <person name="Ahrendt S.R."/>
            <person name="Lipzen A."/>
            <person name="Sullivan W."/>
            <person name="Andreopoulos W.B."/>
            <person name="Clum A."/>
            <person name="Lindquist E."/>
            <person name="Daum C."/>
            <person name="Ramamoorthy G.K."/>
            <person name="Gryganskyi A."/>
            <person name="Culley D."/>
            <person name="Magnuson J.K."/>
            <person name="James T.Y."/>
            <person name="O'Malley M.A."/>
            <person name="Stajich J.E."/>
            <person name="Spatafora J.W."/>
            <person name="Visel A."/>
            <person name="Grigoriev I.V."/>
        </authorList>
    </citation>
    <scope>NUCLEOTIDE SEQUENCE [LARGE SCALE GENOMIC DNA]</scope>
    <source>
        <strain evidence="1 2">62-1032</strain>
    </source>
</reference>
<evidence type="ECO:0000313" key="1">
    <source>
        <dbReference type="EMBL" id="ORY38317.1"/>
    </source>
</evidence>
<evidence type="ECO:0000313" key="2">
    <source>
        <dbReference type="Proteomes" id="UP000193467"/>
    </source>
</evidence>
<proteinExistence type="predicted"/>
<dbReference type="Proteomes" id="UP000193467">
    <property type="component" value="Unassembled WGS sequence"/>
</dbReference>
<dbReference type="Gene3D" id="1.20.1280.50">
    <property type="match status" value="1"/>
</dbReference>
<keyword evidence="2" id="KW-1185">Reference proteome</keyword>
<dbReference type="AlphaFoldDB" id="A0A1Y2BUK2"/>